<dbReference type="Proteomes" id="UP000246894">
    <property type="component" value="Chromosome"/>
</dbReference>
<protein>
    <recommendedName>
        <fullName evidence="3">Cupin 2 conserved barrel domain-containing protein</fullName>
    </recommendedName>
</protein>
<dbReference type="InterPro" id="IPR011051">
    <property type="entry name" value="RmlC_Cupin_sf"/>
</dbReference>
<sequence>MYEVVNVGALEQWRDHTGGWSDHNTREGRRVVDHEFTNQYIGLTVNALIPGQEDAYWHDHAEVEEVYIFLTGRGQMGLDDDVIEVGPGTVVKVGQHTMRTYRCLPESPDQLRFICVRAGGSELGVKPTDATVDWDRPKPW</sequence>
<dbReference type="EMBL" id="CP023994">
    <property type="protein sequence ID" value="AWR20908.1"/>
    <property type="molecule type" value="Genomic_DNA"/>
</dbReference>
<keyword evidence="2" id="KW-1185">Reference proteome</keyword>
<organism evidence="1 2">
    <name type="scientific">Aurantimicrobium photophilum</name>
    <dbReference type="NCBI Taxonomy" id="1987356"/>
    <lineage>
        <taxon>Bacteria</taxon>
        <taxon>Bacillati</taxon>
        <taxon>Actinomycetota</taxon>
        <taxon>Actinomycetes</taxon>
        <taxon>Micrococcales</taxon>
        <taxon>Microbacteriaceae</taxon>
        <taxon>Aurantimicrobium</taxon>
    </lineage>
</organism>
<dbReference type="InterPro" id="IPR014710">
    <property type="entry name" value="RmlC-like_jellyroll"/>
</dbReference>
<dbReference type="Gene3D" id="2.60.120.10">
    <property type="entry name" value="Jelly Rolls"/>
    <property type="match status" value="1"/>
</dbReference>
<dbReference type="OrthoDB" id="5243694at2"/>
<name>A0A2Z3S1I7_9MICO</name>
<gene>
    <name evidence="1" type="ORF">AURMO_00289</name>
</gene>
<dbReference type="SUPFAM" id="SSF51182">
    <property type="entry name" value="RmlC-like cupins"/>
    <property type="match status" value="1"/>
</dbReference>
<evidence type="ECO:0008006" key="3">
    <source>
        <dbReference type="Google" id="ProtNLM"/>
    </source>
</evidence>
<reference evidence="1 2" key="1">
    <citation type="submission" date="2017-10" db="EMBL/GenBank/DDBJ databases">
        <title>Genome of an Actinobacterium that displays light-enhanced growth.</title>
        <authorList>
            <person name="Maresca J.A."/>
            <person name="Hempel P."/>
            <person name="Shevchenko O."/>
            <person name="Miller K.J."/>
            <person name="Hahn M.W."/>
        </authorList>
    </citation>
    <scope>NUCLEOTIDE SEQUENCE [LARGE SCALE GENOMIC DNA]</scope>
    <source>
        <strain evidence="1 2">MWH-Mo1</strain>
    </source>
</reference>
<dbReference type="KEGG" id="aum:AURMO_00289"/>
<evidence type="ECO:0000313" key="1">
    <source>
        <dbReference type="EMBL" id="AWR20908.1"/>
    </source>
</evidence>
<dbReference type="AlphaFoldDB" id="A0A2Z3S1I7"/>
<evidence type="ECO:0000313" key="2">
    <source>
        <dbReference type="Proteomes" id="UP000246894"/>
    </source>
</evidence>
<proteinExistence type="predicted"/>
<accession>A0A2Z3S1I7</accession>
<dbReference type="RefSeq" id="WP_110232812.1">
    <property type="nucleotide sequence ID" value="NZ_CP023994.1"/>
</dbReference>